<dbReference type="EC" id="2.3.1.183" evidence="2"/>
<dbReference type="RefSeq" id="WP_221437826.1">
    <property type="nucleotide sequence ID" value="NZ_JACHMK010000001.1"/>
</dbReference>
<dbReference type="Pfam" id="PF13420">
    <property type="entry name" value="Acetyltransf_4"/>
    <property type="match status" value="1"/>
</dbReference>
<dbReference type="SUPFAM" id="SSF55729">
    <property type="entry name" value="Acyl-CoA N-acyltransferases (Nat)"/>
    <property type="match status" value="1"/>
</dbReference>
<comment type="caution">
    <text evidence="2">The sequence shown here is derived from an EMBL/GenBank/DDBJ whole genome shotgun (WGS) entry which is preliminary data.</text>
</comment>
<dbReference type="CDD" id="cd04301">
    <property type="entry name" value="NAT_SF"/>
    <property type="match status" value="1"/>
</dbReference>
<accession>A0A923E237</accession>
<keyword evidence="2" id="KW-0808">Transferase</keyword>
<dbReference type="EMBL" id="JACHMK010000001">
    <property type="protein sequence ID" value="MBB6334558.1"/>
    <property type="molecule type" value="Genomic_DNA"/>
</dbReference>
<evidence type="ECO:0000313" key="3">
    <source>
        <dbReference type="Proteomes" id="UP000617426"/>
    </source>
</evidence>
<proteinExistence type="predicted"/>
<dbReference type="PANTHER" id="PTHR43072">
    <property type="entry name" value="N-ACETYLTRANSFERASE"/>
    <property type="match status" value="1"/>
</dbReference>
<dbReference type="InterPro" id="IPR000182">
    <property type="entry name" value="GNAT_dom"/>
</dbReference>
<feature type="domain" description="N-acetyltransferase" evidence="1">
    <location>
        <begin position="8"/>
        <end position="177"/>
    </location>
</feature>
<sequence>MSTANHPWRIRRARAGDARAVARIYAPYVERTAITFDESAPAEEDFARKIASTGRVHPFLVAEDDSGEVVGYAYASAFKERAAYAHSVEVSVYCDMASRGRGLGSALYAALEGVLRIQGVYNANACITAPAGPDDRVDDASLRFHSSRGYRMVGTFHSCGYKFNRWYDVAWMEKMLGEHPGVPAPFRPMSSLGADEVDEAISHSR</sequence>
<keyword evidence="3" id="KW-1185">Reference proteome</keyword>
<gene>
    <name evidence="2" type="ORF">HD592_001123</name>
</gene>
<dbReference type="GeneID" id="85977817"/>
<dbReference type="PROSITE" id="PS51186">
    <property type="entry name" value="GNAT"/>
    <property type="match status" value="1"/>
</dbReference>
<organism evidence="2 3">
    <name type="scientific">Schaalia hyovaginalis</name>
    <dbReference type="NCBI Taxonomy" id="29316"/>
    <lineage>
        <taxon>Bacteria</taxon>
        <taxon>Bacillati</taxon>
        <taxon>Actinomycetota</taxon>
        <taxon>Actinomycetes</taxon>
        <taxon>Actinomycetales</taxon>
        <taxon>Actinomycetaceae</taxon>
        <taxon>Schaalia</taxon>
    </lineage>
</organism>
<dbReference type="Proteomes" id="UP000617426">
    <property type="component" value="Unassembled WGS sequence"/>
</dbReference>
<evidence type="ECO:0000313" key="2">
    <source>
        <dbReference type="EMBL" id="MBB6334558.1"/>
    </source>
</evidence>
<protein>
    <submittedName>
        <fullName evidence="2">Phosphinothricin acetyltransferase</fullName>
        <ecNumber evidence="2">2.3.1.183</ecNumber>
    </submittedName>
</protein>
<dbReference type="Gene3D" id="3.40.630.30">
    <property type="match status" value="1"/>
</dbReference>
<reference evidence="2" key="1">
    <citation type="submission" date="2020-08" db="EMBL/GenBank/DDBJ databases">
        <title>Sequencing the genomes of 1000 actinobacteria strains.</title>
        <authorList>
            <person name="Klenk H.-P."/>
        </authorList>
    </citation>
    <scope>NUCLEOTIDE SEQUENCE</scope>
    <source>
        <strain evidence="2">DSM 10695</strain>
    </source>
</reference>
<dbReference type="AlphaFoldDB" id="A0A923E237"/>
<dbReference type="PANTHER" id="PTHR43072:SF8">
    <property type="entry name" value="ACYLTRANSFERASE FABY-RELATED"/>
    <property type="match status" value="1"/>
</dbReference>
<keyword evidence="2" id="KW-0012">Acyltransferase</keyword>
<dbReference type="GO" id="GO:0102971">
    <property type="term" value="F:phosphinothricin N-acetyltransferase activity"/>
    <property type="evidence" value="ECO:0007669"/>
    <property type="project" value="UniProtKB-EC"/>
</dbReference>
<dbReference type="InterPro" id="IPR016181">
    <property type="entry name" value="Acyl_CoA_acyltransferase"/>
</dbReference>
<name>A0A923E237_9ACTO</name>
<evidence type="ECO:0000259" key="1">
    <source>
        <dbReference type="PROSITE" id="PS51186"/>
    </source>
</evidence>